<dbReference type="InterPro" id="IPR052222">
    <property type="entry name" value="DESIGUAL"/>
</dbReference>
<keyword evidence="2 8" id="KW-0812">Transmembrane</keyword>
<comment type="similarity">
    <text evidence="6">Belongs to the DESIGUAL family.</text>
</comment>
<sequence length="263" mass="28300">MAVTHADLAPSRPSSDLGSKTGAFLLVISILCGLFCFILCLFAEATRSEVTWVSTSSKGKEEKYECVYSGSGKTPLLCSSCAFLVLAIGMVVEHTYMLVAVSKSPPPALVTWDPADSGAAKTLTWQAAFFFVTTWICFAIGEILLLIGLSVESGHLKNWSTPSPTCLIIGEGLFSAAGVLGLATVFFAAGLYLTALRAQRLFQQQESVRQEVLETTVLYASPPRSPRNRAIATMTENPMSRQIVNEQPSPEYSSASNKQSNLV</sequence>
<evidence type="ECO:0000256" key="8">
    <source>
        <dbReference type="SAM" id="Phobius"/>
    </source>
</evidence>
<evidence type="ECO:0000256" key="5">
    <source>
        <dbReference type="ARBA" id="ARBA00023136"/>
    </source>
</evidence>
<dbReference type="GO" id="GO:0012505">
    <property type="term" value="C:endomembrane system"/>
    <property type="evidence" value="ECO:0007669"/>
    <property type="project" value="UniProtKB-SubCell"/>
</dbReference>
<comment type="subcellular location">
    <subcellularLocation>
        <location evidence="1">Endomembrane system</location>
        <topology evidence="1">Multi-pass membrane protein</topology>
    </subcellularLocation>
</comment>
<feature type="transmembrane region" description="Helical" evidence="8">
    <location>
        <begin position="167"/>
        <end position="193"/>
    </location>
</feature>
<protein>
    <recommendedName>
        <fullName evidence="11">Transmembrane protein</fullName>
    </recommendedName>
</protein>
<accession>A0AAP0X863</accession>
<dbReference type="PANTHER" id="PTHR31769">
    <property type="entry name" value="OS07G0462200 PROTEIN-RELATED"/>
    <property type="match status" value="1"/>
</dbReference>
<gene>
    <name evidence="9" type="ORF">L1049_017379</name>
</gene>
<evidence type="ECO:0000256" key="2">
    <source>
        <dbReference type="ARBA" id="ARBA00022692"/>
    </source>
</evidence>
<evidence type="ECO:0000256" key="4">
    <source>
        <dbReference type="ARBA" id="ARBA00022989"/>
    </source>
</evidence>
<evidence type="ECO:0000256" key="7">
    <source>
        <dbReference type="SAM" id="MobiDB-lite"/>
    </source>
</evidence>
<evidence type="ECO:0000313" key="9">
    <source>
        <dbReference type="EMBL" id="KAK9288910.1"/>
    </source>
</evidence>
<evidence type="ECO:0000256" key="6">
    <source>
        <dbReference type="ARBA" id="ARBA00029467"/>
    </source>
</evidence>
<name>A0AAP0X863_LIQFO</name>
<dbReference type="AlphaFoldDB" id="A0AAP0X863"/>
<evidence type="ECO:0000256" key="1">
    <source>
        <dbReference type="ARBA" id="ARBA00004127"/>
    </source>
</evidence>
<evidence type="ECO:0000256" key="3">
    <source>
        <dbReference type="ARBA" id="ARBA00022729"/>
    </source>
</evidence>
<keyword evidence="4 8" id="KW-1133">Transmembrane helix</keyword>
<comment type="caution">
    <text evidence="9">The sequence shown here is derived from an EMBL/GenBank/DDBJ whole genome shotgun (WGS) entry which is preliminary data.</text>
</comment>
<evidence type="ECO:0008006" key="11">
    <source>
        <dbReference type="Google" id="ProtNLM"/>
    </source>
</evidence>
<feature type="transmembrane region" description="Helical" evidence="8">
    <location>
        <begin position="23"/>
        <end position="43"/>
    </location>
</feature>
<feature type="region of interest" description="Disordered" evidence="7">
    <location>
        <begin position="238"/>
        <end position="263"/>
    </location>
</feature>
<proteinExistence type="inferred from homology"/>
<keyword evidence="5 8" id="KW-0472">Membrane</keyword>
<dbReference type="EMBL" id="JBBPBK010000003">
    <property type="protein sequence ID" value="KAK9288910.1"/>
    <property type="molecule type" value="Genomic_DNA"/>
</dbReference>
<feature type="transmembrane region" description="Helical" evidence="8">
    <location>
        <begin position="127"/>
        <end position="147"/>
    </location>
</feature>
<evidence type="ECO:0000313" key="10">
    <source>
        <dbReference type="Proteomes" id="UP001415857"/>
    </source>
</evidence>
<keyword evidence="3" id="KW-0732">Signal</keyword>
<keyword evidence="10" id="KW-1185">Reference proteome</keyword>
<dbReference type="Proteomes" id="UP001415857">
    <property type="component" value="Unassembled WGS sequence"/>
</dbReference>
<dbReference type="InterPro" id="IPR009606">
    <property type="entry name" value="DEAL/Modifying_wall_lignin1/2"/>
</dbReference>
<dbReference type="Pfam" id="PF06749">
    <property type="entry name" value="DUF1218"/>
    <property type="match status" value="1"/>
</dbReference>
<organism evidence="9 10">
    <name type="scientific">Liquidambar formosana</name>
    <name type="common">Formosan gum</name>
    <dbReference type="NCBI Taxonomy" id="63359"/>
    <lineage>
        <taxon>Eukaryota</taxon>
        <taxon>Viridiplantae</taxon>
        <taxon>Streptophyta</taxon>
        <taxon>Embryophyta</taxon>
        <taxon>Tracheophyta</taxon>
        <taxon>Spermatophyta</taxon>
        <taxon>Magnoliopsida</taxon>
        <taxon>eudicotyledons</taxon>
        <taxon>Gunneridae</taxon>
        <taxon>Pentapetalae</taxon>
        <taxon>Saxifragales</taxon>
        <taxon>Altingiaceae</taxon>
        <taxon>Liquidambar</taxon>
    </lineage>
</organism>
<reference evidence="9 10" key="1">
    <citation type="journal article" date="2024" name="Plant J.">
        <title>Genome sequences and population genomics reveal climatic adaptation and genomic divergence between two closely related sweetgum species.</title>
        <authorList>
            <person name="Xu W.Q."/>
            <person name="Ren C.Q."/>
            <person name="Zhang X.Y."/>
            <person name="Comes H.P."/>
            <person name="Liu X.H."/>
            <person name="Li Y.G."/>
            <person name="Kettle C.J."/>
            <person name="Jalonen R."/>
            <person name="Gaisberger H."/>
            <person name="Ma Y.Z."/>
            <person name="Qiu Y.X."/>
        </authorList>
    </citation>
    <scope>NUCLEOTIDE SEQUENCE [LARGE SCALE GENOMIC DNA]</scope>
    <source>
        <strain evidence="9">Hangzhou</strain>
    </source>
</reference>